<accession>A0A2S1FWX8</accession>
<evidence type="ECO:0000256" key="3">
    <source>
        <dbReference type="ARBA" id="ARBA00022640"/>
    </source>
</evidence>
<dbReference type="EMBL" id="MG598531">
    <property type="protein sequence ID" value="AWD77278.1"/>
    <property type="molecule type" value="Genomic_DNA"/>
</dbReference>
<sequence length="487" mass="58530">MFIHYLFNKDYWSLDHHSVPFQTQNYSYRDQHIKLIAKNMGEIKSLFATLRVNQSINDVANDYTATRKFTNRKLIHPTFITKLLNKYWQETIFLSTVNPLSDNYINQLKSAGVAMYQNEYKKFLLDFSKALTTRRIEVHLDNSKVSTNIKSHSTYVKYIWRKGLNFSLPDNLLKNFLDARYIDISNDKKSLLLNKISSNDFPIFTVINGSNQIIMAEFPEKMLNNKNVLDKLYRWYYDRFLWTKNNQPLYEGLFFMNPEDAIEYKYHIQQKYTQSSKQNILDIFPSKLDLYYKLTRTSVPKIRFRLIPDLTELGELLFKYRKYRHVNFHKQQTYSKNHFKGQPVYTITPILAFNKRSKKHMTINYQYKLQKNRSQKSYEAIFMNYKTALTAWQKFKKENTDYSLPSYPQLVVYNLEDFIKTWENDQKNYGKDILFIPSRESYNFVKQYYNNQSQLSVLQKFSSTLLYFKVLGKRILWSLTSRQPMSW</sequence>
<dbReference type="RefSeq" id="YP_009488578.1">
    <property type="nucleotide sequence ID" value="NC_037841.1"/>
</dbReference>
<evidence type="ECO:0000256" key="1">
    <source>
        <dbReference type="ARBA" id="ARBA00004229"/>
    </source>
</evidence>
<gene>
    <name evidence="4" type="primary">ycf80</name>
    <name evidence="4" type="ORF">Grafi_p008</name>
</gene>
<comment type="subcellular location">
    <subcellularLocation>
        <location evidence="1">Plastid</location>
        <location evidence="1">Chloroplast</location>
    </subcellularLocation>
</comment>
<dbReference type="PANTHER" id="PTHR33926">
    <property type="entry name" value="PROTEIN TIC 22, CHLOROPLASTIC"/>
    <property type="match status" value="1"/>
</dbReference>
<dbReference type="PANTHER" id="PTHR33926:SF4">
    <property type="entry name" value="PROTEIN TIC 22, CHLOROPLASTIC"/>
    <property type="match status" value="1"/>
</dbReference>
<dbReference type="GO" id="GO:0009507">
    <property type="term" value="C:chloroplast"/>
    <property type="evidence" value="ECO:0007669"/>
    <property type="project" value="UniProtKB-SubCell"/>
</dbReference>
<dbReference type="GO" id="GO:0015031">
    <property type="term" value="P:protein transport"/>
    <property type="evidence" value="ECO:0007669"/>
    <property type="project" value="InterPro"/>
</dbReference>
<geneLocation type="chloroplast" evidence="4"/>
<proteinExistence type="predicted"/>
<protein>
    <submittedName>
        <fullName evidence="4">Ycf80</fullName>
    </submittedName>
</protein>
<dbReference type="InterPro" id="IPR007378">
    <property type="entry name" value="Tic22-like"/>
</dbReference>
<keyword evidence="3 4" id="KW-0934">Plastid</keyword>
<dbReference type="AlphaFoldDB" id="A0A2S1FWX8"/>
<evidence type="ECO:0000256" key="2">
    <source>
        <dbReference type="ARBA" id="ARBA00022528"/>
    </source>
</evidence>
<keyword evidence="2 4" id="KW-0150">Chloroplast</keyword>
<name>A0A2S1FWX8_9FLOR</name>
<evidence type="ECO:0000313" key="4">
    <source>
        <dbReference type="EMBL" id="AWD77278.1"/>
    </source>
</evidence>
<dbReference type="GeneID" id="36944886"/>
<organism evidence="4">
    <name type="scientific">Grateloupia filicina</name>
    <dbReference type="NCBI Taxonomy" id="31455"/>
    <lineage>
        <taxon>Eukaryota</taxon>
        <taxon>Rhodophyta</taxon>
        <taxon>Florideophyceae</taxon>
        <taxon>Rhodymeniophycidae</taxon>
        <taxon>Halymeniales</taxon>
        <taxon>Halymeniaceae</taxon>
        <taxon>Grateloupia</taxon>
    </lineage>
</organism>
<reference evidence="4" key="1">
    <citation type="submission" date="2017-12" db="EMBL/GenBank/DDBJ databases">
        <title>Complete Sequences of the chloroplast DNA of the Grateloupia filicina.</title>
        <authorList>
            <person name="Liu T."/>
            <person name="Liu C."/>
            <person name="Li Y."/>
        </authorList>
    </citation>
    <scope>NUCLEOTIDE SEQUENCE</scope>
</reference>